<organism evidence="5 6">
    <name type="scientific">Hydra vulgaris</name>
    <name type="common">Hydra</name>
    <name type="synonym">Hydra attenuata</name>
    <dbReference type="NCBI Taxonomy" id="6087"/>
    <lineage>
        <taxon>Eukaryota</taxon>
        <taxon>Metazoa</taxon>
        <taxon>Cnidaria</taxon>
        <taxon>Hydrozoa</taxon>
        <taxon>Hydroidolina</taxon>
        <taxon>Anthoathecata</taxon>
        <taxon>Aplanulata</taxon>
        <taxon>Hydridae</taxon>
        <taxon>Hydra</taxon>
    </lineage>
</organism>
<name>A0ABM4BTJ6_HYDVU</name>
<dbReference type="Gene3D" id="1.10.238.10">
    <property type="entry name" value="EF-hand"/>
    <property type="match status" value="4"/>
</dbReference>
<sequence length="935" mass="109489">MKTKVTFVDEVSSNNIISCEATEKLLCEIEDKIRNASLICQTSLDEFLKDFDHLRTGFVTKEQFDRCLNQHLNIVLEHDEDNILMQKYGHNYPLPRMLNYRSLCQTIDSISQPKTKSKQSAYQESDSFYHQESSHKEFMTLLERIAPYYQYHGINIKTCYKDFDLHNIGLVTESQFYRCFPGPSDVNADELKLLAHHYFCPNNKGMCDYLEFHKDIVNIINASNESKKILHSSEIQHIIKGKVLNDANFNDVLEKIKVATFKNGIRSTEFFIDHDKLRSGLVTKNQFICGIQLCCGEQANLSSKEIDLLIEHYTSDDGRVRYREFCHVVENAFNVPELEKNPSLNVYRPPVGALAQKPNMLKDEEEERVCKILFQLREVVKKKRLMLTYFKDFDQGKCYTQGMSKTCFNRMLHMVGLDIQPSDLEVVYRKFEYPVSGDINYPAFIKCIDQEYYAKPPVSDDQDTTKTVFPSSSEKEICSELVVDVNKIIKQISHHIFVYRIRIAEFFQDYDPLRHGSIPISRFRMGLSASGQQFTEQEINALLKKYQDINIKENILWLHFVNDVEKVFNQKSFEKSPTIKLVSSEDILISKASSNWESQSDETKNAFDNVIQSMKEKIDQRRTLTKPFFQDFDKHHRGYVTKSQFCQCMTYLNLSFNEEDIDIVYKRFSDAAGFNYIKFLDELQPAEKYEHIYLKRINDLKILDKAKIVEERKDIYNDERKDNIYNVMNKIRSKVFRESIRIHEFMKDFDKLRTGKMLKINFPRALNISSLRLTAYDIDTVMDFYKSEGNSNYVDYNRFCDDVDSVFTTKGLEVNPTLVPIQYKPKSKNSLIQLSSDAEEMIETVVHQLADRVRIRRIQLFPLFEDYDRFHNGTVSRSQLHRVLSELELGSIVSEQEFHALYEKFLSVIGGKLDFNYKAFCDMVNNYANFDPNFP</sequence>
<dbReference type="RefSeq" id="XP_065652485.1">
    <property type="nucleotide sequence ID" value="XM_065796413.1"/>
</dbReference>
<evidence type="ECO:0000259" key="4">
    <source>
        <dbReference type="PROSITE" id="PS50222"/>
    </source>
</evidence>
<accession>A0ABM4BTJ6</accession>
<evidence type="ECO:0000256" key="2">
    <source>
        <dbReference type="ARBA" id="ARBA00023223"/>
    </source>
</evidence>
<dbReference type="InterPro" id="IPR011992">
    <property type="entry name" value="EF-hand-dom_pair"/>
</dbReference>
<dbReference type="InterPro" id="IPR052603">
    <property type="entry name" value="EFCB6"/>
</dbReference>
<protein>
    <submittedName>
        <fullName evidence="6">Uncharacterized protein LOC100202524 isoform X2</fullName>
    </submittedName>
</protein>
<dbReference type="PANTHER" id="PTHR20875">
    <property type="entry name" value="EF-HAND CALCIUM-BINDING DOMAIN-CONTAINING PROTEIN 6-RELATED"/>
    <property type="match status" value="1"/>
</dbReference>
<dbReference type="PANTHER" id="PTHR20875:SF0">
    <property type="entry name" value="GH12158P"/>
    <property type="match status" value="1"/>
</dbReference>
<dbReference type="SUPFAM" id="SSF47473">
    <property type="entry name" value="EF-hand"/>
    <property type="match status" value="4"/>
</dbReference>
<dbReference type="InterPro" id="IPR002048">
    <property type="entry name" value="EF_hand_dom"/>
</dbReference>
<dbReference type="Proteomes" id="UP001652625">
    <property type="component" value="Chromosome 04"/>
</dbReference>
<feature type="domain" description="EF-hand" evidence="4">
    <location>
        <begin position="628"/>
        <end position="655"/>
    </location>
</feature>
<gene>
    <name evidence="6" type="primary">LOC100202524</name>
</gene>
<keyword evidence="2" id="KW-0455">Luminescence</keyword>
<evidence type="ECO:0000313" key="5">
    <source>
        <dbReference type="Proteomes" id="UP001652625"/>
    </source>
</evidence>
<dbReference type="PROSITE" id="PS50222">
    <property type="entry name" value="EF_HAND_2"/>
    <property type="match status" value="1"/>
</dbReference>
<proteinExistence type="inferred from homology"/>
<comment type="similarity">
    <text evidence="1">Belongs to the aequorin family.</text>
</comment>
<keyword evidence="5" id="KW-1185">Reference proteome</keyword>
<dbReference type="GeneID" id="100202524"/>
<evidence type="ECO:0000256" key="3">
    <source>
        <dbReference type="ARBA" id="ARBA00023262"/>
    </source>
</evidence>
<reference evidence="6" key="1">
    <citation type="submission" date="2025-08" db="UniProtKB">
        <authorList>
            <consortium name="RefSeq"/>
        </authorList>
    </citation>
    <scope>IDENTIFICATION</scope>
</reference>
<evidence type="ECO:0000313" key="6">
    <source>
        <dbReference type="RefSeq" id="XP_065652485.1"/>
    </source>
</evidence>
<evidence type="ECO:0000256" key="1">
    <source>
        <dbReference type="ARBA" id="ARBA00007828"/>
    </source>
</evidence>
<keyword evidence="3" id="KW-0599">Photoprotein</keyword>